<proteinExistence type="predicted"/>
<accession>A0AAQ4E5Y5</accession>
<dbReference type="Proteomes" id="UP001321473">
    <property type="component" value="Unassembled WGS sequence"/>
</dbReference>
<keyword evidence="2" id="KW-1185">Reference proteome</keyword>
<evidence type="ECO:0000313" key="2">
    <source>
        <dbReference type="Proteomes" id="UP001321473"/>
    </source>
</evidence>
<organism evidence="1 2">
    <name type="scientific">Amblyomma americanum</name>
    <name type="common">Lone star tick</name>
    <dbReference type="NCBI Taxonomy" id="6943"/>
    <lineage>
        <taxon>Eukaryota</taxon>
        <taxon>Metazoa</taxon>
        <taxon>Ecdysozoa</taxon>
        <taxon>Arthropoda</taxon>
        <taxon>Chelicerata</taxon>
        <taxon>Arachnida</taxon>
        <taxon>Acari</taxon>
        <taxon>Parasitiformes</taxon>
        <taxon>Ixodida</taxon>
        <taxon>Ixodoidea</taxon>
        <taxon>Ixodidae</taxon>
        <taxon>Amblyomminae</taxon>
        <taxon>Amblyomma</taxon>
    </lineage>
</organism>
<protein>
    <submittedName>
        <fullName evidence="1">Uncharacterized protein</fullName>
    </submittedName>
</protein>
<comment type="caution">
    <text evidence="1">The sequence shown here is derived from an EMBL/GenBank/DDBJ whole genome shotgun (WGS) entry which is preliminary data.</text>
</comment>
<gene>
    <name evidence="1" type="ORF">V5799_013447</name>
</gene>
<name>A0AAQ4E5Y5_AMBAM</name>
<sequence>MLRRADRAYQQCQSVSASLCKTFAQCVADGGSGLSDSCEYTSIDETPGISSLSTGPLYFQVRVTTPRGTFTWRRHQD</sequence>
<reference evidence="1 2" key="1">
    <citation type="journal article" date="2023" name="Arcadia Sci">
        <title>De novo assembly of a long-read Amblyomma americanum tick genome.</title>
        <authorList>
            <person name="Chou S."/>
            <person name="Poskanzer K.E."/>
            <person name="Rollins M."/>
            <person name="Thuy-Boun P.S."/>
        </authorList>
    </citation>
    <scope>NUCLEOTIDE SEQUENCE [LARGE SCALE GENOMIC DNA]</scope>
    <source>
        <strain evidence="1">F_SG_1</strain>
        <tissue evidence="1">Salivary glands</tissue>
    </source>
</reference>
<dbReference type="EMBL" id="JARKHS020021666">
    <property type="protein sequence ID" value="KAK8770088.1"/>
    <property type="molecule type" value="Genomic_DNA"/>
</dbReference>
<evidence type="ECO:0000313" key="1">
    <source>
        <dbReference type="EMBL" id="KAK8770088.1"/>
    </source>
</evidence>
<dbReference type="AlphaFoldDB" id="A0AAQ4E5Y5"/>